<dbReference type="CDD" id="cd03241">
    <property type="entry name" value="ABC_RecN"/>
    <property type="match status" value="2"/>
</dbReference>
<dbReference type="SUPFAM" id="SSF52540">
    <property type="entry name" value="P-loop containing nucleoside triphosphate hydrolases"/>
    <property type="match status" value="2"/>
</dbReference>
<evidence type="ECO:0000256" key="7">
    <source>
        <dbReference type="ARBA" id="ARBA00023204"/>
    </source>
</evidence>
<evidence type="ECO:0000313" key="12">
    <source>
        <dbReference type="EMBL" id="KOY76219.1"/>
    </source>
</evidence>
<evidence type="ECO:0000256" key="1">
    <source>
        <dbReference type="ARBA" id="ARBA00003618"/>
    </source>
</evidence>
<evidence type="ECO:0000256" key="6">
    <source>
        <dbReference type="ARBA" id="ARBA00022840"/>
    </source>
</evidence>
<dbReference type="Proteomes" id="UP000037778">
    <property type="component" value="Unassembled WGS sequence"/>
</dbReference>
<gene>
    <name evidence="12" type="primary">recN</name>
    <name evidence="12" type="ORF">RZ71_06680</name>
</gene>
<dbReference type="GO" id="GO:0005524">
    <property type="term" value="F:ATP binding"/>
    <property type="evidence" value="ECO:0007669"/>
    <property type="project" value="UniProtKB-KW"/>
</dbReference>
<comment type="function">
    <text evidence="1 9">May be involved in recombinational repair of damaged DNA.</text>
</comment>
<keyword evidence="13" id="KW-1185">Reference proteome</keyword>
<dbReference type="GO" id="GO:0043590">
    <property type="term" value="C:bacterial nucleoid"/>
    <property type="evidence" value="ECO:0007669"/>
    <property type="project" value="TreeGrafter"/>
</dbReference>
<keyword evidence="4" id="KW-0547">Nucleotide-binding</keyword>
<dbReference type="PATRIC" id="fig|148814.8.peg.715"/>
<dbReference type="RefSeq" id="WP_053791769.1">
    <property type="nucleotide sequence ID" value="NZ_JXCY01000006.1"/>
</dbReference>
<dbReference type="PANTHER" id="PTHR11059:SF0">
    <property type="entry name" value="DNA REPAIR PROTEIN RECN"/>
    <property type="match status" value="1"/>
</dbReference>
<comment type="similarity">
    <text evidence="2 9">Belongs to the RecN family.</text>
</comment>
<evidence type="ECO:0000256" key="10">
    <source>
        <dbReference type="SAM" id="Coils"/>
    </source>
</evidence>
<comment type="caution">
    <text evidence="12">The sequence shown here is derived from an EMBL/GenBank/DDBJ whole genome shotgun (WGS) entry which is preliminary data.</text>
</comment>
<dbReference type="AlphaFoldDB" id="A0A0N0CST9"/>
<dbReference type="InterPro" id="IPR003395">
    <property type="entry name" value="RecF/RecN/SMC_N"/>
</dbReference>
<evidence type="ECO:0000256" key="5">
    <source>
        <dbReference type="ARBA" id="ARBA00022763"/>
    </source>
</evidence>
<keyword evidence="7 9" id="KW-0234">DNA repair</keyword>
<dbReference type="NCBIfam" id="TIGR00634">
    <property type="entry name" value="recN"/>
    <property type="match status" value="1"/>
</dbReference>
<protein>
    <recommendedName>
        <fullName evidence="3 9">DNA repair protein RecN</fullName>
    </recommendedName>
    <alternativeName>
        <fullName evidence="8 9">Recombination protein N</fullName>
    </alternativeName>
</protein>
<dbReference type="GO" id="GO:0009432">
    <property type="term" value="P:SOS response"/>
    <property type="evidence" value="ECO:0007669"/>
    <property type="project" value="TreeGrafter"/>
</dbReference>
<dbReference type="EMBL" id="JXCY01000006">
    <property type="protein sequence ID" value="KOY76219.1"/>
    <property type="molecule type" value="Genomic_DNA"/>
</dbReference>
<evidence type="ECO:0000256" key="8">
    <source>
        <dbReference type="ARBA" id="ARBA00033408"/>
    </source>
</evidence>
<keyword evidence="6" id="KW-0067">ATP-binding</keyword>
<evidence type="ECO:0000256" key="4">
    <source>
        <dbReference type="ARBA" id="ARBA00022741"/>
    </source>
</evidence>
<dbReference type="PIRSF" id="PIRSF003128">
    <property type="entry name" value="RecN"/>
    <property type="match status" value="1"/>
</dbReference>
<dbReference type="FunFam" id="3.40.50.300:FF:000356">
    <property type="entry name" value="DNA repair protein RecN"/>
    <property type="match status" value="1"/>
</dbReference>
<evidence type="ECO:0000256" key="2">
    <source>
        <dbReference type="ARBA" id="ARBA00009441"/>
    </source>
</evidence>
<dbReference type="InterPro" id="IPR027417">
    <property type="entry name" value="P-loop_NTPase"/>
</dbReference>
<name>A0A0N0CST9_9LACO</name>
<dbReference type="GO" id="GO:0006281">
    <property type="term" value="P:DNA repair"/>
    <property type="evidence" value="ECO:0007669"/>
    <property type="project" value="UniProtKB-KW"/>
</dbReference>
<feature type="coiled-coil region" evidence="10">
    <location>
        <begin position="159"/>
        <end position="213"/>
    </location>
</feature>
<organism evidence="12 13">
    <name type="scientific">Apilactobacillus kunkeei</name>
    <dbReference type="NCBI Taxonomy" id="148814"/>
    <lineage>
        <taxon>Bacteria</taxon>
        <taxon>Bacillati</taxon>
        <taxon>Bacillota</taxon>
        <taxon>Bacilli</taxon>
        <taxon>Lactobacillales</taxon>
        <taxon>Lactobacillaceae</taxon>
        <taxon>Apilactobacillus</taxon>
    </lineage>
</organism>
<evidence type="ECO:0000256" key="9">
    <source>
        <dbReference type="PIRNR" id="PIRNR003128"/>
    </source>
</evidence>
<dbReference type="PANTHER" id="PTHR11059">
    <property type="entry name" value="DNA REPAIR PROTEIN RECN"/>
    <property type="match status" value="1"/>
</dbReference>
<dbReference type="GO" id="GO:0006310">
    <property type="term" value="P:DNA recombination"/>
    <property type="evidence" value="ECO:0007669"/>
    <property type="project" value="InterPro"/>
</dbReference>
<keyword evidence="5 9" id="KW-0227">DNA damage</keyword>
<dbReference type="InterPro" id="IPR004604">
    <property type="entry name" value="DNA_recomb/repair_RecN"/>
</dbReference>
<evidence type="ECO:0000256" key="3">
    <source>
        <dbReference type="ARBA" id="ARBA00021315"/>
    </source>
</evidence>
<dbReference type="Gene3D" id="3.40.50.300">
    <property type="entry name" value="P-loop containing nucleotide triphosphate hydrolases"/>
    <property type="match status" value="2"/>
</dbReference>
<accession>A0A0N0CST9</accession>
<sequence>MLENLSISDFAIIDHLEIDFSNGMTVLTGETGAGKSIIIDAVGLLAGGRGSQNFIRTGSNKLLIQGLFVFPEDGLTYKVLDDMGIDHSDNSVILQREIYRNGRNICRVNGMLVNTTMLKKIGETIVDIHGQNEHQELMQPERHVHLLDEFGHKQIGDTLAKYQETFDHYQQLKASIKEKRGNEKEWSQRLDMLEFQENEISNAHLEVGEEEELVSQRDHLLNYQKIVDALNMSFSAINGDETFNPLDVIGEAKNSMESIEEVDPQFREISDNIKNAFYLLQDASDNISDRMDLQEFDQGRLEEIEERLNVIYGLKRKYGDSIEQILKHYDNVVKELSTMQADQTTGEDLNEQYESTVNKLSDLADELNTERHAVATKLEEAVHDQLSDLYMAKTEFKVNFEKLPIGEFHRYGTERVEFYMRTNPGEAMLPLSKIASGGELSRIMLALKTLFTNMQGVTSIIFDEVDTGVSGRVAQAIAEKISKIAQKSQVLCITHLPQVAAMSDHHYFIEKKIDKNRTKTSIIKLSVQKRVDELARMLSGTTVTDLTLQHANELLKLADETKK</sequence>
<dbReference type="Pfam" id="PF02463">
    <property type="entry name" value="SMC_N"/>
    <property type="match status" value="1"/>
</dbReference>
<dbReference type="FunFam" id="3.40.50.300:FF:000319">
    <property type="entry name" value="DNA repair protein RecN"/>
    <property type="match status" value="1"/>
</dbReference>
<proteinExistence type="inferred from homology"/>
<evidence type="ECO:0000259" key="11">
    <source>
        <dbReference type="Pfam" id="PF02463"/>
    </source>
</evidence>
<feature type="domain" description="RecF/RecN/SMC N-terminal" evidence="11">
    <location>
        <begin position="1"/>
        <end position="511"/>
    </location>
</feature>
<reference evidence="12 13" key="1">
    <citation type="journal article" date="2015" name="Genome Biol. Evol.">
        <title>Functionally Structured Genomes in Lactobacillus kunkeei Colonizing the Honey Crop and Food Products of Honeybees and Stingless Bees.</title>
        <authorList>
            <person name="Tamarit D."/>
            <person name="Ellegaard K.M."/>
            <person name="Wikander J."/>
            <person name="Olofsson T."/>
            <person name="Vasquez A."/>
            <person name="Andersson S.G."/>
        </authorList>
    </citation>
    <scope>NUCLEOTIDE SEQUENCE [LARGE SCALE GENOMIC DNA]</scope>
    <source>
        <strain evidence="12 13">LAko</strain>
    </source>
</reference>
<evidence type="ECO:0000313" key="13">
    <source>
        <dbReference type="Proteomes" id="UP000037778"/>
    </source>
</evidence>
<keyword evidence="10" id="KW-0175">Coiled coil</keyword>